<evidence type="ECO:0000313" key="2">
    <source>
        <dbReference type="EMBL" id="QHS98464.1"/>
    </source>
</evidence>
<accession>A0A6C0C3V1</accession>
<name>A0A6C0C3V1_9ZZZZ</name>
<organism evidence="2">
    <name type="scientific">viral metagenome</name>
    <dbReference type="NCBI Taxonomy" id="1070528"/>
    <lineage>
        <taxon>unclassified sequences</taxon>
        <taxon>metagenomes</taxon>
        <taxon>organismal metagenomes</taxon>
    </lineage>
</organism>
<protein>
    <submittedName>
        <fullName evidence="2">Uncharacterized protein</fullName>
    </submittedName>
</protein>
<dbReference type="EMBL" id="MN739317">
    <property type="protein sequence ID" value="QHS98464.1"/>
    <property type="molecule type" value="Genomic_DNA"/>
</dbReference>
<dbReference type="AlphaFoldDB" id="A0A6C0C3V1"/>
<reference evidence="2" key="1">
    <citation type="journal article" date="2020" name="Nature">
        <title>Giant virus diversity and host interactions through global metagenomics.</title>
        <authorList>
            <person name="Schulz F."/>
            <person name="Roux S."/>
            <person name="Paez-Espino D."/>
            <person name="Jungbluth S."/>
            <person name="Walsh D.A."/>
            <person name="Denef V.J."/>
            <person name="McMahon K.D."/>
            <person name="Konstantinidis K.T."/>
            <person name="Eloe-Fadrosh E.A."/>
            <person name="Kyrpides N.C."/>
            <person name="Woyke T."/>
        </authorList>
    </citation>
    <scope>NUCLEOTIDE SEQUENCE</scope>
    <source>
        <strain evidence="2">GVMAG-M-3300020185-18</strain>
    </source>
</reference>
<feature type="compositionally biased region" description="Basic and acidic residues" evidence="1">
    <location>
        <begin position="15"/>
        <end position="25"/>
    </location>
</feature>
<feature type="compositionally biased region" description="Acidic residues" evidence="1">
    <location>
        <begin position="83"/>
        <end position="106"/>
    </location>
</feature>
<feature type="region of interest" description="Disordered" evidence="1">
    <location>
        <begin position="1"/>
        <end position="111"/>
    </location>
</feature>
<evidence type="ECO:0000256" key="1">
    <source>
        <dbReference type="SAM" id="MobiDB-lite"/>
    </source>
</evidence>
<sequence length="235" mass="26766">MEDKKIISEPIDIPQKNKDKKKELEPSPSNGWFWAWGDKPTPEKELDLTPENVKSQVTDPNVLHHIAAGERQQQLKQEREESGECQQDTEDEDVDETDEESNDFEESEKKMTHCEKLEEYGEEIGYAMHEFKRSVELDLKHVYDDLINAPQHVQLFLGAGLSAYLEILPQAAVAFLTITTVNGIVEAEVEKRLRQRIRKTVLVEDKNVCTSLDDVDGDSDACDNCDCDGEEKVCV</sequence>
<proteinExistence type="predicted"/>